<keyword evidence="15" id="KW-1185">Reference proteome</keyword>
<evidence type="ECO:0000259" key="13">
    <source>
        <dbReference type="PROSITE" id="PS50835"/>
    </source>
</evidence>
<dbReference type="GO" id="GO:0006955">
    <property type="term" value="P:immune response"/>
    <property type="evidence" value="ECO:0007669"/>
    <property type="project" value="TreeGrafter"/>
</dbReference>
<dbReference type="Proteomes" id="UP001044222">
    <property type="component" value="Chromosome 16"/>
</dbReference>
<evidence type="ECO:0000256" key="3">
    <source>
        <dbReference type="ARBA" id="ARBA00022692"/>
    </source>
</evidence>
<dbReference type="InterPro" id="IPR013783">
    <property type="entry name" value="Ig-like_fold"/>
</dbReference>
<keyword evidence="7" id="KW-1015">Disulfide bond</keyword>
<evidence type="ECO:0000313" key="14">
    <source>
        <dbReference type="EMBL" id="KAG5833751.1"/>
    </source>
</evidence>
<dbReference type="SUPFAM" id="SSF48726">
    <property type="entry name" value="Immunoglobulin"/>
    <property type="match status" value="2"/>
</dbReference>
<feature type="domain" description="Ig-like" evidence="13">
    <location>
        <begin position="160"/>
        <end position="250"/>
    </location>
</feature>
<keyword evidence="6 11" id="KW-0472">Membrane</keyword>
<keyword evidence="3 11" id="KW-0812">Transmembrane</keyword>
<name>A0A9D3LNS7_ANGAN</name>
<dbReference type="InterPro" id="IPR036179">
    <property type="entry name" value="Ig-like_dom_sf"/>
</dbReference>
<accession>A0A9D3LNS7</accession>
<dbReference type="GO" id="GO:0009897">
    <property type="term" value="C:external side of plasma membrane"/>
    <property type="evidence" value="ECO:0007669"/>
    <property type="project" value="TreeGrafter"/>
</dbReference>
<dbReference type="AlphaFoldDB" id="A0A9D3LNS7"/>
<protein>
    <recommendedName>
        <fullName evidence="13">Ig-like domain-containing protein</fullName>
    </recommendedName>
</protein>
<dbReference type="InterPro" id="IPR053896">
    <property type="entry name" value="BTN3A2-like_Ig-C"/>
</dbReference>
<evidence type="ECO:0000256" key="8">
    <source>
        <dbReference type="ARBA" id="ARBA00023170"/>
    </source>
</evidence>
<dbReference type="PANTHER" id="PTHR25466">
    <property type="entry name" value="T-LYMPHOCYTE ACTIVATION ANTIGEN"/>
    <property type="match status" value="1"/>
</dbReference>
<dbReference type="InterPro" id="IPR007110">
    <property type="entry name" value="Ig-like_dom"/>
</dbReference>
<dbReference type="GO" id="GO:0042102">
    <property type="term" value="P:positive regulation of T cell proliferation"/>
    <property type="evidence" value="ECO:0007669"/>
    <property type="project" value="TreeGrafter"/>
</dbReference>
<gene>
    <name evidence="14" type="ORF">ANANG_G00279200</name>
</gene>
<feature type="chain" id="PRO_5039456006" description="Ig-like domain-containing protein" evidence="12">
    <location>
        <begin position="31"/>
        <end position="319"/>
    </location>
</feature>
<dbReference type="InterPro" id="IPR051713">
    <property type="entry name" value="T-cell_Activation_Regulation"/>
</dbReference>
<dbReference type="GO" id="GO:0031295">
    <property type="term" value="P:T cell costimulation"/>
    <property type="evidence" value="ECO:0007669"/>
    <property type="project" value="TreeGrafter"/>
</dbReference>
<keyword evidence="5 11" id="KW-1133">Transmembrane helix</keyword>
<dbReference type="Pfam" id="PF22705">
    <property type="entry name" value="C2-set_3"/>
    <property type="match status" value="1"/>
</dbReference>
<keyword evidence="9" id="KW-0325">Glycoprotein</keyword>
<feature type="signal peptide" evidence="12">
    <location>
        <begin position="1"/>
        <end position="30"/>
    </location>
</feature>
<evidence type="ECO:0000256" key="2">
    <source>
        <dbReference type="ARBA" id="ARBA00022475"/>
    </source>
</evidence>
<evidence type="ECO:0000256" key="1">
    <source>
        <dbReference type="ARBA" id="ARBA00004251"/>
    </source>
</evidence>
<keyword evidence="4 12" id="KW-0732">Signal</keyword>
<dbReference type="Gene3D" id="2.60.40.10">
    <property type="entry name" value="Immunoglobulins"/>
    <property type="match status" value="2"/>
</dbReference>
<evidence type="ECO:0000256" key="9">
    <source>
        <dbReference type="ARBA" id="ARBA00023180"/>
    </source>
</evidence>
<organism evidence="14 15">
    <name type="scientific">Anguilla anguilla</name>
    <name type="common">European freshwater eel</name>
    <name type="synonym">Muraena anguilla</name>
    <dbReference type="NCBI Taxonomy" id="7936"/>
    <lineage>
        <taxon>Eukaryota</taxon>
        <taxon>Metazoa</taxon>
        <taxon>Chordata</taxon>
        <taxon>Craniata</taxon>
        <taxon>Vertebrata</taxon>
        <taxon>Euteleostomi</taxon>
        <taxon>Actinopterygii</taxon>
        <taxon>Neopterygii</taxon>
        <taxon>Teleostei</taxon>
        <taxon>Anguilliformes</taxon>
        <taxon>Anguillidae</taxon>
        <taxon>Anguilla</taxon>
    </lineage>
</organism>
<evidence type="ECO:0000256" key="5">
    <source>
        <dbReference type="ARBA" id="ARBA00022989"/>
    </source>
</evidence>
<evidence type="ECO:0000256" key="7">
    <source>
        <dbReference type="ARBA" id="ARBA00023157"/>
    </source>
</evidence>
<dbReference type="EMBL" id="JAFIRN010000016">
    <property type="protein sequence ID" value="KAG5833751.1"/>
    <property type="molecule type" value="Genomic_DNA"/>
</dbReference>
<dbReference type="GO" id="GO:0042130">
    <property type="term" value="P:negative regulation of T cell proliferation"/>
    <property type="evidence" value="ECO:0007669"/>
    <property type="project" value="TreeGrafter"/>
</dbReference>
<dbReference type="PANTHER" id="PTHR25466:SF2">
    <property type="entry name" value="T-LYMPHOCYTE ACTIVATION ANTIGEN CD86"/>
    <property type="match status" value="1"/>
</dbReference>
<evidence type="ECO:0000256" key="10">
    <source>
        <dbReference type="ARBA" id="ARBA00023319"/>
    </source>
</evidence>
<feature type="transmembrane region" description="Helical" evidence="11">
    <location>
        <begin position="268"/>
        <end position="288"/>
    </location>
</feature>
<keyword evidence="8" id="KW-0675">Receptor</keyword>
<dbReference type="PROSITE" id="PS50835">
    <property type="entry name" value="IG_LIKE"/>
    <property type="match status" value="1"/>
</dbReference>
<evidence type="ECO:0000256" key="4">
    <source>
        <dbReference type="ARBA" id="ARBA00022729"/>
    </source>
</evidence>
<evidence type="ECO:0000256" key="11">
    <source>
        <dbReference type="SAM" id="Phobius"/>
    </source>
</evidence>
<keyword evidence="10" id="KW-0393">Immunoglobulin domain</keyword>
<dbReference type="GO" id="GO:0007166">
    <property type="term" value="P:cell surface receptor signaling pathway"/>
    <property type="evidence" value="ECO:0007669"/>
    <property type="project" value="TreeGrafter"/>
</dbReference>
<evidence type="ECO:0000256" key="12">
    <source>
        <dbReference type="SAM" id="SignalP"/>
    </source>
</evidence>
<dbReference type="GO" id="GO:0071222">
    <property type="term" value="P:cellular response to lipopolysaccharide"/>
    <property type="evidence" value="ECO:0007669"/>
    <property type="project" value="TreeGrafter"/>
</dbReference>
<evidence type="ECO:0000313" key="15">
    <source>
        <dbReference type="Proteomes" id="UP001044222"/>
    </source>
</evidence>
<comment type="caution">
    <text evidence="14">The sequence shown here is derived from an EMBL/GenBank/DDBJ whole genome shotgun (WGS) entry which is preliminary data.</text>
</comment>
<sequence>MHTNCDMELLKVCVVFSLLVGLAMSRGGRAKTDVPVVTAVFGQGVVIPCSTRDPPTRINGSRIYWQGSNPRRSKNPKKDSEVMLVYNGGKVENHLQTPLYRNRTSLFPDRLRHGNFSLKIDPVKTEDNQTRVVVQYEKHPSSFELICQTAIRVTARYQKPAVNLSCTQRAGLVEVTCDTQGGFPEPIVNWSLQNHTLLHSQEVERTVKPDPRNGTFIVHLTVLLNASEGQTFTCFVTNPALQETLNTSVTIQGCEGNVSDPDPMTTNWIVVVAVLVLVAVSVAAFITIGRRYLFTGCQNQAPGDSSVSGTNPETQELQV</sequence>
<comment type="subcellular location">
    <subcellularLocation>
        <location evidence="1">Cell membrane</location>
        <topology evidence="1">Single-pass type I membrane protein</topology>
    </subcellularLocation>
</comment>
<keyword evidence="2" id="KW-1003">Cell membrane</keyword>
<evidence type="ECO:0000256" key="6">
    <source>
        <dbReference type="ARBA" id="ARBA00023136"/>
    </source>
</evidence>
<reference evidence="14" key="1">
    <citation type="submission" date="2021-01" db="EMBL/GenBank/DDBJ databases">
        <title>A chromosome-scale assembly of European eel, Anguilla anguilla.</title>
        <authorList>
            <person name="Henkel C."/>
            <person name="Jong-Raadsen S.A."/>
            <person name="Dufour S."/>
            <person name="Weltzien F.-A."/>
            <person name="Palstra A.P."/>
            <person name="Pelster B."/>
            <person name="Spaink H.P."/>
            <person name="Van Den Thillart G.E."/>
            <person name="Jansen H."/>
            <person name="Zahm M."/>
            <person name="Klopp C."/>
            <person name="Cedric C."/>
            <person name="Louis A."/>
            <person name="Berthelot C."/>
            <person name="Parey E."/>
            <person name="Roest Crollius H."/>
            <person name="Montfort J."/>
            <person name="Robinson-Rechavi M."/>
            <person name="Bucao C."/>
            <person name="Bouchez O."/>
            <person name="Gislard M."/>
            <person name="Lluch J."/>
            <person name="Milhes M."/>
            <person name="Lampietro C."/>
            <person name="Lopez Roques C."/>
            <person name="Donnadieu C."/>
            <person name="Braasch I."/>
            <person name="Desvignes T."/>
            <person name="Postlethwait J."/>
            <person name="Bobe J."/>
            <person name="Guiguen Y."/>
            <person name="Dirks R."/>
        </authorList>
    </citation>
    <scope>NUCLEOTIDE SEQUENCE</scope>
    <source>
        <strain evidence="14">Tag_6206</strain>
        <tissue evidence="14">Liver</tissue>
    </source>
</reference>
<proteinExistence type="predicted"/>